<gene>
    <name evidence="2" type="ORF">PV09_07110</name>
</gene>
<dbReference type="SUPFAM" id="SSF50129">
    <property type="entry name" value="GroES-like"/>
    <property type="match status" value="1"/>
</dbReference>
<dbReference type="RefSeq" id="XP_016211207.1">
    <property type="nucleotide sequence ID" value="XM_016360835.1"/>
</dbReference>
<accession>A0A0D2A3D9</accession>
<dbReference type="InterPro" id="IPR036291">
    <property type="entry name" value="NAD(P)-bd_dom_sf"/>
</dbReference>
<dbReference type="InterPro" id="IPR013154">
    <property type="entry name" value="ADH-like_N"/>
</dbReference>
<protein>
    <recommendedName>
        <fullName evidence="1">Enoyl reductase (ER) domain-containing protein</fullName>
    </recommendedName>
</protein>
<name>A0A0D2A3D9_9PEZI</name>
<proteinExistence type="predicted"/>
<dbReference type="CDD" id="cd08276">
    <property type="entry name" value="MDR7"/>
    <property type="match status" value="1"/>
</dbReference>
<reference evidence="2 3" key="1">
    <citation type="submission" date="2015-01" db="EMBL/GenBank/DDBJ databases">
        <title>The Genome Sequence of Ochroconis gallopava CBS43764.</title>
        <authorList>
            <consortium name="The Broad Institute Genomics Platform"/>
            <person name="Cuomo C."/>
            <person name="de Hoog S."/>
            <person name="Gorbushina A."/>
            <person name="Stielow B."/>
            <person name="Teixiera M."/>
            <person name="Abouelleil A."/>
            <person name="Chapman S.B."/>
            <person name="Priest M."/>
            <person name="Young S.K."/>
            <person name="Wortman J."/>
            <person name="Nusbaum C."/>
            <person name="Birren B."/>
        </authorList>
    </citation>
    <scope>NUCLEOTIDE SEQUENCE [LARGE SCALE GENOMIC DNA]</scope>
    <source>
        <strain evidence="2 3">CBS 43764</strain>
    </source>
</reference>
<keyword evidence="3" id="KW-1185">Reference proteome</keyword>
<dbReference type="SMART" id="SM00829">
    <property type="entry name" value="PKS_ER"/>
    <property type="match status" value="1"/>
</dbReference>
<dbReference type="PANTHER" id="PTHR45033">
    <property type="match status" value="1"/>
</dbReference>
<organism evidence="2 3">
    <name type="scientific">Verruconis gallopava</name>
    <dbReference type="NCBI Taxonomy" id="253628"/>
    <lineage>
        <taxon>Eukaryota</taxon>
        <taxon>Fungi</taxon>
        <taxon>Dikarya</taxon>
        <taxon>Ascomycota</taxon>
        <taxon>Pezizomycotina</taxon>
        <taxon>Dothideomycetes</taxon>
        <taxon>Pleosporomycetidae</taxon>
        <taxon>Venturiales</taxon>
        <taxon>Sympoventuriaceae</taxon>
        <taxon>Verruconis</taxon>
    </lineage>
</organism>
<dbReference type="Pfam" id="PF00107">
    <property type="entry name" value="ADH_zinc_N"/>
    <property type="match status" value="1"/>
</dbReference>
<dbReference type="OrthoDB" id="9930022at2759"/>
<dbReference type="AlphaFoldDB" id="A0A0D2A3D9"/>
<evidence type="ECO:0000313" key="2">
    <source>
        <dbReference type="EMBL" id="KIW01338.1"/>
    </source>
</evidence>
<dbReference type="Pfam" id="PF08240">
    <property type="entry name" value="ADH_N"/>
    <property type="match status" value="1"/>
</dbReference>
<dbReference type="Gene3D" id="3.90.180.10">
    <property type="entry name" value="Medium-chain alcohol dehydrogenases, catalytic domain"/>
    <property type="match status" value="1"/>
</dbReference>
<dbReference type="GeneID" id="27315083"/>
<dbReference type="GO" id="GO:0016491">
    <property type="term" value="F:oxidoreductase activity"/>
    <property type="evidence" value="ECO:0007669"/>
    <property type="project" value="InterPro"/>
</dbReference>
<feature type="domain" description="Enoyl reductase (ER)" evidence="1">
    <location>
        <begin position="16"/>
        <end position="346"/>
    </location>
</feature>
<dbReference type="HOGENOM" id="CLU_026673_3_4_1"/>
<evidence type="ECO:0000313" key="3">
    <source>
        <dbReference type="Proteomes" id="UP000053259"/>
    </source>
</evidence>
<dbReference type="Proteomes" id="UP000053259">
    <property type="component" value="Unassembled WGS sequence"/>
</dbReference>
<dbReference type="Gene3D" id="3.40.50.720">
    <property type="entry name" value="NAD(P)-binding Rossmann-like Domain"/>
    <property type="match status" value="1"/>
</dbReference>
<dbReference type="EMBL" id="KN847555">
    <property type="protein sequence ID" value="KIW01338.1"/>
    <property type="molecule type" value="Genomic_DNA"/>
</dbReference>
<dbReference type="InterPro" id="IPR011032">
    <property type="entry name" value="GroES-like_sf"/>
</dbReference>
<dbReference type="InParanoid" id="A0A0D2A3D9"/>
<dbReference type="SUPFAM" id="SSF51735">
    <property type="entry name" value="NAD(P)-binding Rossmann-fold domains"/>
    <property type="match status" value="1"/>
</dbReference>
<sequence>MAPTKTARWILRAQTGLDGLVYQESSPIPEVKADEVLVELHAASLNYRDLVVTKGGSGSSIPNVIPSSDGAGIVRAVGSSVTGFEIGDKVCTHLAPFIADDQWPNFGNITAGLGQQVNGTLTEYGVFPQTAIVHMPNNCSFAQAATLTCSALTAWNALFGLQGRQPKKGDWVLTQGTGGVSIAALQFAVAAGANVIASTSSDEKAERLLALGASHVINYRQTPRWGEVAKGMTPGKQGVDIVVDVGGENTLGESMKAVKVNGLVVAAGLVAGTVENEKPALIDTLWNLCIVRGVLLGTRNQFKEMNRFVEVKGIDLAVDEKVFDLKDARRAYERLQQQQHFAKVVIRIR</sequence>
<dbReference type="PANTHER" id="PTHR45033:SF2">
    <property type="entry name" value="ZINC-TYPE ALCOHOL DEHYDROGENASE-LIKE PROTEIN C1773.06C"/>
    <property type="match status" value="1"/>
</dbReference>
<dbReference type="VEuPathDB" id="FungiDB:PV09_07110"/>
<dbReference type="InterPro" id="IPR052711">
    <property type="entry name" value="Zinc_ADH-like"/>
</dbReference>
<dbReference type="InterPro" id="IPR013149">
    <property type="entry name" value="ADH-like_C"/>
</dbReference>
<dbReference type="InterPro" id="IPR020843">
    <property type="entry name" value="ER"/>
</dbReference>
<evidence type="ECO:0000259" key="1">
    <source>
        <dbReference type="SMART" id="SM00829"/>
    </source>
</evidence>
<dbReference type="STRING" id="253628.A0A0D2A3D9"/>